<dbReference type="EMBL" id="CADEPI010000172">
    <property type="protein sequence ID" value="CAB3378754.1"/>
    <property type="molecule type" value="Genomic_DNA"/>
</dbReference>
<keyword evidence="8" id="KW-1185">Reference proteome</keyword>
<feature type="region of interest" description="Disordered" evidence="6">
    <location>
        <begin position="1"/>
        <end position="36"/>
    </location>
</feature>
<dbReference type="OrthoDB" id="4977at2759"/>
<evidence type="ECO:0000313" key="8">
    <source>
        <dbReference type="Proteomes" id="UP000494165"/>
    </source>
</evidence>
<evidence type="ECO:0000256" key="3">
    <source>
        <dbReference type="ARBA" id="ARBA00022490"/>
    </source>
</evidence>
<comment type="subcellular location">
    <subcellularLocation>
        <location evidence="1">Cytoplasm</location>
    </subcellularLocation>
</comment>
<evidence type="ECO:0008006" key="9">
    <source>
        <dbReference type="Google" id="ProtNLM"/>
    </source>
</evidence>
<accession>A0A8S1DL47</accession>
<gene>
    <name evidence="7" type="ORF">CLODIP_2_CD09352</name>
</gene>
<evidence type="ECO:0000256" key="6">
    <source>
        <dbReference type="SAM" id="MobiDB-lite"/>
    </source>
</evidence>
<organism evidence="7 8">
    <name type="scientific">Cloeon dipterum</name>
    <dbReference type="NCBI Taxonomy" id="197152"/>
    <lineage>
        <taxon>Eukaryota</taxon>
        <taxon>Metazoa</taxon>
        <taxon>Ecdysozoa</taxon>
        <taxon>Arthropoda</taxon>
        <taxon>Hexapoda</taxon>
        <taxon>Insecta</taxon>
        <taxon>Pterygota</taxon>
        <taxon>Palaeoptera</taxon>
        <taxon>Ephemeroptera</taxon>
        <taxon>Pisciforma</taxon>
        <taxon>Baetidae</taxon>
        <taxon>Cloeon</taxon>
    </lineage>
</organism>
<dbReference type="InterPro" id="IPR028133">
    <property type="entry name" value="Dynamitin"/>
</dbReference>
<dbReference type="Pfam" id="PF04912">
    <property type="entry name" value="Dynamitin"/>
    <property type="match status" value="1"/>
</dbReference>
<feature type="coiled-coil region" evidence="5">
    <location>
        <begin position="102"/>
        <end position="129"/>
    </location>
</feature>
<keyword evidence="5" id="KW-0175">Coiled coil</keyword>
<dbReference type="Proteomes" id="UP000494165">
    <property type="component" value="Unassembled WGS sequence"/>
</dbReference>
<dbReference type="GO" id="GO:0005869">
    <property type="term" value="C:dynactin complex"/>
    <property type="evidence" value="ECO:0007669"/>
    <property type="project" value="InterPro"/>
</dbReference>
<dbReference type="GO" id="GO:0007017">
    <property type="term" value="P:microtubule-based process"/>
    <property type="evidence" value="ECO:0007669"/>
    <property type="project" value="InterPro"/>
</dbReference>
<feature type="compositionally biased region" description="Acidic residues" evidence="6">
    <location>
        <begin position="18"/>
        <end position="27"/>
    </location>
</feature>
<sequence length="420" mass="46587">MADSKYADLPGIAYDQPDVYETEDLPEADQNQDIQEEENEFIEKPNLNVDSAFGKFRGKILFSDRVDFSDKLSRHPRTGYDAVSVEYEVVGRGEKETPIQKFQRLQCEITELTEEINQLKGSAKEDNQAVPSVTNVQGLSQQLTELRLEEQLGSELVASLADPQGAELRKLLTQIELSKSTDKAGGKMAGGDSKRLDNSSYELHFRPEQMKLQQTARVAQLEQRLHALETAVGDVPNKMSRLSTDTNNMSLSAAVQFLSRKATLLDSAQLDHIEGRLTALSTKMNQLVEQSSASKEENEQDKKVSEMYDLIVKCEQLTAALPEIANRLAAVHSLHEQGILFINIPLSISFPHFNYFFCANYLKNDVDFRFSSDFQQGIGSAECPAGANHGQPERQRVAAEGGAEGVLAEHGRGQEKHGGP</sequence>
<feature type="region of interest" description="Disordered" evidence="6">
    <location>
        <begin position="382"/>
        <end position="420"/>
    </location>
</feature>
<evidence type="ECO:0000313" key="7">
    <source>
        <dbReference type="EMBL" id="CAB3378754.1"/>
    </source>
</evidence>
<protein>
    <recommendedName>
        <fullName evidence="9">Dynactin subunit 2</fullName>
    </recommendedName>
</protein>
<comment type="caution">
    <text evidence="7">The sequence shown here is derived from an EMBL/GenBank/DDBJ whole genome shotgun (WGS) entry which is preliminary data.</text>
</comment>
<dbReference type="GO" id="GO:0030286">
    <property type="term" value="C:dynein complex"/>
    <property type="evidence" value="ECO:0007669"/>
    <property type="project" value="UniProtKB-KW"/>
</dbReference>
<evidence type="ECO:0000256" key="5">
    <source>
        <dbReference type="SAM" id="Coils"/>
    </source>
</evidence>
<keyword evidence="3" id="KW-0963">Cytoplasm</keyword>
<dbReference type="AlphaFoldDB" id="A0A8S1DL47"/>
<evidence type="ECO:0000256" key="1">
    <source>
        <dbReference type="ARBA" id="ARBA00004496"/>
    </source>
</evidence>
<keyword evidence="4" id="KW-0243">Dynein</keyword>
<evidence type="ECO:0000256" key="2">
    <source>
        <dbReference type="ARBA" id="ARBA00006176"/>
    </source>
</evidence>
<name>A0A8S1DL47_9INSE</name>
<reference evidence="7 8" key="1">
    <citation type="submission" date="2020-04" db="EMBL/GenBank/DDBJ databases">
        <authorList>
            <person name="Alioto T."/>
            <person name="Alioto T."/>
            <person name="Gomez Garrido J."/>
        </authorList>
    </citation>
    <scope>NUCLEOTIDE SEQUENCE [LARGE SCALE GENOMIC DNA]</scope>
</reference>
<comment type="similarity">
    <text evidence="2">Belongs to the dynactin subunit 2 family.</text>
</comment>
<feature type="compositionally biased region" description="Basic and acidic residues" evidence="6">
    <location>
        <begin position="407"/>
        <end position="420"/>
    </location>
</feature>
<proteinExistence type="inferred from homology"/>
<dbReference type="GO" id="GO:0005737">
    <property type="term" value="C:cytoplasm"/>
    <property type="evidence" value="ECO:0007669"/>
    <property type="project" value="UniProtKB-SubCell"/>
</dbReference>
<dbReference type="PANTHER" id="PTHR15346">
    <property type="entry name" value="DYNACTIN SUBUNIT"/>
    <property type="match status" value="1"/>
</dbReference>
<evidence type="ECO:0000256" key="4">
    <source>
        <dbReference type="ARBA" id="ARBA00023017"/>
    </source>
</evidence>